<dbReference type="SUPFAM" id="SSF102114">
    <property type="entry name" value="Radical SAM enzymes"/>
    <property type="match status" value="1"/>
</dbReference>
<dbReference type="InterPro" id="IPR013785">
    <property type="entry name" value="Aldolase_TIM"/>
</dbReference>
<organism evidence="6 7">
    <name type="scientific">Fervidicoccus fontis (strain DSM 19380 / JCM 18336 / VKM B-2539 / Kam940)</name>
    <dbReference type="NCBI Taxonomy" id="1163730"/>
    <lineage>
        <taxon>Archaea</taxon>
        <taxon>Thermoproteota</taxon>
        <taxon>Thermoprotei</taxon>
        <taxon>Fervidicoccales</taxon>
        <taxon>Fervidicoccaceae</taxon>
        <taxon>Fervidicoccus</taxon>
    </lineage>
</organism>
<evidence type="ECO:0000256" key="2">
    <source>
        <dbReference type="ARBA" id="ARBA00022723"/>
    </source>
</evidence>
<dbReference type="SFLD" id="SFLDS00029">
    <property type="entry name" value="Radical_SAM"/>
    <property type="match status" value="1"/>
</dbReference>
<dbReference type="InterPro" id="IPR040085">
    <property type="entry name" value="MJ0674-like"/>
</dbReference>
<evidence type="ECO:0000259" key="5">
    <source>
        <dbReference type="Pfam" id="PF04055"/>
    </source>
</evidence>
<dbReference type="Proteomes" id="UP000007391">
    <property type="component" value="Chromosome"/>
</dbReference>
<proteinExistence type="predicted"/>
<keyword evidence="2" id="KW-0479">Metal-binding</keyword>
<dbReference type="InParanoid" id="H9ZZL7"/>
<dbReference type="KEGG" id="ffo:FFONT_0183"/>
<dbReference type="EMBL" id="CP003423">
    <property type="protein sequence ID" value="AFH42174.1"/>
    <property type="molecule type" value="Genomic_DNA"/>
</dbReference>
<keyword evidence="3" id="KW-0408">Iron</keyword>
<dbReference type="GO" id="GO:0003824">
    <property type="term" value="F:catalytic activity"/>
    <property type="evidence" value="ECO:0007669"/>
    <property type="project" value="InterPro"/>
</dbReference>
<evidence type="ECO:0000256" key="1">
    <source>
        <dbReference type="ARBA" id="ARBA00022691"/>
    </source>
</evidence>
<keyword evidence="1" id="KW-0949">S-adenosyl-L-methionine</keyword>
<evidence type="ECO:0000256" key="3">
    <source>
        <dbReference type="ARBA" id="ARBA00023004"/>
    </source>
</evidence>
<dbReference type="PANTHER" id="PTHR43075:SF1">
    <property type="entry name" value="FORMATE LYASE ACTIVATING ENZYME, PUTATIVE (AFU_ORTHOLOGUE AFUA_2G15630)-RELATED"/>
    <property type="match status" value="1"/>
</dbReference>
<dbReference type="AlphaFoldDB" id="H9ZZL7"/>
<reference evidence="7" key="1">
    <citation type="submission" date="2012-03" db="EMBL/GenBank/DDBJ databases">
        <title>Fervidicoccus fontis complete genome analysis confirms its distinct phylogenetic position and predicts its environmental function.</title>
        <authorList>
            <person name="Lebedinsky A.V."/>
            <person name="Mardanov A.V."/>
            <person name="Gumerov V.M."/>
            <person name="Beletsky A.V."/>
            <person name="Kublanov I.V."/>
            <person name="Perevalova A.A."/>
            <person name="Bonch-Osmolovskaya E.A."/>
            <person name="Ravin N.V."/>
            <person name="Skryabin K.G."/>
        </authorList>
    </citation>
    <scope>NUCLEOTIDE SEQUENCE [LARGE SCALE GENOMIC DNA]</scope>
    <source>
        <strain evidence="7">DSM 19380 / VKM B-2539 / Kam940</strain>
    </source>
</reference>
<dbReference type="InterPro" id="IPR058240">
    <property type="entry name" value="rSAM_sf"/>
</dbReference>
<evidence type="ECO:0000313" key="7">
    <source>
        <dbReference type="Proteomes" id="UP000007391"/>
    </source>
</evidence>
<dbReference type="eggNOG" id="arCOG00934">
    <property type="taxonomic scope" value="Archaea"/>
</dbReference>
<accession>H9ZZL7</accession>
<name>H9ZZL7_FERFK</name>
<sequence length="368" mass="43344">MTNFFYDEFAEGISLNSRIERALSWYYGILRGRYPPKYKIARSLEVDVKLTSLSLQELWSLHEEFEKEFHKLSNDIMKDESIELRDSSNNSYLDLKIEILKRMLTNCEYCERKCGSNRLTDKGKFCKVDYKTYISSYFLHYGEEYPLVPSGTIFYSGCNLRCVYCQNYEISQSFPLKGKVVAPQQLAAIQDKLVKEGAKNINHVGGEPTPYTHAIVESFKYLKTNTPQIWNSNFYMSEKLTILLRDLIDLWLPDFKYWDDSHAIVLSAAPRYREAVIRNLLLIENEGSIILRHLVLPNHVKCCSIPIIEWLSKNMPKDWLVVNIMDQYYPTYRVLSESERWRDLNRKVRKDEYFEVVDYAAKEDLILI</sequence>
<dbReference type="Pfam" id="PF04055">
    <property type="entry name" value="Radical_SAM"/>
    <property type="match status" value="1"/>
</dbReference>
<dbReference type="CDD" id="cd01335">
    <property type="entry name" value="Radical_SAM"/>
    <property type="match status" value="1"/>
</dbReference>
<dbReference type="InterPro" id="IPR007197">
    <property type="entry name" value="rSAM"/>
</dbReference>
<dbReference type="GO" id="GO:0046872">
    <property type="term" value="F:metal ion binding"/>
    <property type="evidence" value="ECO:0007669"/>
    <property type="project" value="UniProtKB-KW"/>
</dbReference>
<dbReference type="HOGENOM" id="CLU_062674_0_1_2"/>
<evidence type="ECO:0000256" key="4">
    <source>
        <dbReference type="ARBA" id="ARBA00023014"/>
    </source>
</evidence>
<feature type="domain" description="Radical SAM core" evidence="5">
    <location>
        <begin position="153"/>
        <end position="296"/>
    </location>
</feature>
<keyword evidence="4" id="KW-0411">Iron-sulfur</keyword>
<protein>
    <submittedName>
        <fullName evidence="6">PflX-like protein</fullName>
    </submittedName>
</protein>
<dbReference type="PANTHER" id="PTHR43075">
    <property type="entry name" value="FORMATE LYASE ACTIVATING ENZYME, PUTATIVE (AFU_ORTHOLOGUE AFUA_2G15630)-RELATED"/>
    <property type="match status" value="1"/>
</dbReference>
<reference evidence="6 7" key="2">
    <citation type="journal article" date="2014" name="Extremophiles">
        <title>Analysis of the complete genome of Fervidococcus fontis confirms the distinct phylogenetic position of the order Fervidicoccales and suggests its environmental function.</title>
        <authorList>
            <person name="Lebedinsky A.V."/>
            <person name="Mardanov A.V."/>
            <person name="Kublanov I.V."/>
            <person name="Gumerov V.M."/>
            <person name="Beletsky A.V."/>
            <person name="Perevalova A.A."/>
            <person name="Bidzhieva S.Kh."/>
            <person name="Bonch-Osmolovskaya E.A."/>
            <person name="Skryabin K.G."/>
            <person name="Ravin N.V."/>
        </authorList>
    </citation>
    <scope>NUCLEOTIDE SEQUENCE [LARGE SCALE GENOMIC DNA]</scope>
    <source>
        <strain evidence="7">DSM 19380 / VKM B-2539 / Kam940</strain>
    </source>
</reference>
<gene>
    <name evidence="6" type="ordered locus">FFONT_0183</name>
</gene>
<dbReference type="SFLD" id="SFLDG01099">
    <property type="entry name" value="Uncharacterised_Radical_SAM_Su"/>
    <property type="match status" value="1"/>
</dbReference>
<dbReference type="STRING" id="1163730.FFONT_0183"/>
<evidence type="ECO:0000313" key="6">
    <source>
        <dbReference type="EMBL" id="AFH42174.1"/>
    </source>
</evidence>
<keyword evidence="7" id="KW-1185">Reference proteome</keyword>
<dbReference type="GO" id="GO:0051536">
    <property type="term" value="F:iron-sulfur cluster binding"/>
    <property type="evidence" value="ECO:0007669"/>
    <property type="project" value="UniProtKB-KW"/>
</dbReference>
<dbReference type="Gene3D" id="3.20.20.70">
    <property type="entry name" value="Aldolase class I"/>
    <property type="match status" value="1"/>
</dbReference>